<organism evidence="1 2">
    <name type="scientific">Cadophora malorum</name>
    <dbReference type="NCBI Taxonomy" id="108018"/>
    <lineage>
        <taxon>Eukaryota</taxon>
        <taxon>Fungi</taxon>
        <taxon>Dikarya</taxon>
        <taxon>Ascomycota</taxon>
        <taxon>Pezizomycotina</taxon>
        <taxon>Leotiomycetes</taxon>
        <taxon>Helotiales</taxon>
        <taxon>Ploettnerulaceae</taxon>
        <taxon>Cadophora</taxon>
    </lineage>
</organism>
<name>A0A8H7W1I2_9HELO</name>
<dbReference type="EMBL" id="JAFJYH010000303">
    <property type="protein sequence ID" value="KAG4413650.1"/>
    <property type="molecule type" value="Genomic_DNA"/>
</dbReference>
<sequence length="247" mass="28981">MAVYYVYLKYARNADYLRANYGRWLLTFESRQSADEFYRAMKVVKNTVNNLRYVTFHRSTPQLWCYDTTDGEPWWTIKLILEGDATWNYSVMATLLSDTNGTRDWPIINNIVEGSDWFNGGSFFIRNKLIPDLYWHSDGSAIIATKERRTKFVVRGTAFKKTDDEQVLIRSDKITIEVAESTSTDKILFVGHDRDNAILVITADKYEWTFKDFFESFGVKWYTESGKDTEKQYLIYSPAISDEWELV</sequence>
<evidence type="ECO:0000313" key="1">
    <source>
        <dbReference type="EMBL" id="KAG4413650.1"/>
    </source>
</evidence>
<accession>A0A8H7W1I2</accession>
<dbReference type="OrthoDB" id="5364171at2759"/>
<evidence type="ECO:0000313" key="2">
    <source>
        <dbReference type="Proteomes" id="UP000664132"/>
    </source>
</evidence>
<proteinExistence type="predicted"/>
<keyword evidence="2" id="KW-1185">Reference proteome</keyword>
<dbReference type="Proteomes" id="UP000664132">
    <property type="component" value="Unassembled WGS sequence"/>
</dbReference>
<gene>
    <name evidence="1" type="ORF">IFR04_013228</name>
</gene>
<comment type="caution">
    <text evidence="1">The sequence shown here is derived from an EMBL/GenBank/DDBJ whole genome shotgun (WGS) entry which is preliminary data.</text>
</comment>
<dbReference type="AlphaFoldDB" id="A0A8H7W1I2"/>
<reference evidence="1" key="1">
    <citation type="submission" date="2021-02" db="EMBL/GenBank/DDBJ databases">
        <title>Genome sequence Cadophora malorum strain M34.</title>
        <authorList>
            <person name="Stefanovic E."/>
            <person name="Vu D."/>
            <person name="Scully C."/>
            <person name="Dijksterhuis J."/>
            <person name="Roader J."/>
            <person name="Houbraken J."/>
        </authorList>
    </citation>
    <scope>NUCLEOTIDE SEQUENCE</scope>
    <source>
        <strain evidence="1">M34</strain>
    </source>
</reference>
<protein>
    <submittedName>
        <fullName evidence="1">Uncharacterized protein</fullName>
    </submittedName>
</protein>